<evidence type="ECO:0000256" key="1">
    <source>
        <dbReference type="SAM" id="Phobius"/>
    </source>
</evidence>
<feature type="transmembrane region" description="Helical" evidence="1">
    <location>
        <begin position="297"/>
        <end position="317"/>
    </location>
</feature>
<dbReference type="KEGG" id="chk:D4L85_14070"/>
<feature type="transmembrane region" description="Helical" evidence="1">
    <location>
        <begin position="27"/>
        <end position="47"/>
    </location>
</feature>
<dbReference type="Pfam" id="PF01757">
    <property type="entry name" value="Acyl_transf_3"/>
    <property type="match status" value="1"/>
</dbReference>
<feature type="transmembrane region" description="Helical" evidence="1">
    <location>
        <begin position="229"/>
        <end position="246"/>
    </location>
</feature>
<sequence length="393" mass="44340">MFILIPKQPFLSWAVHEHKPMQKAREYYIDNIRIALTALVILHHTAITYGGPGGWYYSEPADGLVSGLLLTIFVSTNQAFFMGFFFLLSSYFIPASYVRKGSYRFLLERLKRLGIPIVFYSLVITPVMIYMLVRLKMNEPISWYAVFIDRDEWINIGVLWFTAALLLFTIVYAASRSLVPAKVNNPKSLPGNLTIFLFGLGLGLISFVVRLVFPIGWTLDPVGFQFAHFPQYIALFTVGLWAYPNQWLSSVSYAQGKFWLRIALLLIVVGFPCIYLLKVVTHSELDAFLGGLTIQSFVNSLWEQLLGISLIMAWLGIARQKWNDQGPATKEFSRSAYAVYIIHPLVLLLVSLLLKDVHLSSLLKFLLTGSIAVSLSFAVGSLLVRVPVVKDIV</sequence>
<feature type="transmembrane region" description="Helical" evidence="1">
    <location>
        <begin position="153"/>
        <end position="174"/>
    </location>
</feature>
<feature type="transmembrane region" description="Helical" evidence="1">
    <location>
        <begin position="366"/>
        <end position="388"/>
    </location>
</feature>
<feature type="transmembrane region" description="Helical" evidence="1">
    <location>
        <begin position="195"/>
        <end position="217"/>
    </location>
</feature>
<keyword evidence="1" id="KW-0472">Membrane</keyword>
<feature type="transmembrane region" description="Helical" evidence="1">
    <location>
        <begin position="258"/>
        <end position="277"/>
    </location>
</feature>
<dbReference type="Proteomes" id="UP000266183">
    <property type="component" value="Chromosome"/>
</dbReference>
<keyword evidence="1" id="KW-1133">Transmembrane helix</keyword>
<accession>A0A385SLD3</accession>
<gene>
    <name evidence="3" type="ORF">D4L85_14070</name>
</gene>
<evidence type="ECO:0000313" key="3">
    <source>
        <dbReference type="EMBL" id="AYB31622.1"/>
    </source>
</evidence>
<protein>
    <recommendedName>
        <fullName evidence="2">Acyltransferase 3 domain-containing protein</fullName>
    </recommendedName>
</protein>
<keyword evidence="1" id="KW-0812">Transmembrane</keyword>
<feature type="transmembrane region" description="Helical" evidence="1">
    <location>
        <begin position="337"/>
        <end position="354"/>
    </location>
</feature>
<dbReference type="PANTHER" id="PTHR36927">
    <property type="entry name" value="BLR4337 PROTEIN"/>
    <property type="match status" value="1"/>
</dbReference>
<dbReference type="InterPro" id="IPR002656">
    <property type="entry name" value="Acyl_transf_3_dom"/>
</dbReference>
<name>A0A385SLD3_9BACT</name>
<dbReference type="EMBL" id="CP032382">
    <property type="protein sequence ID" value="AYB31622.1"/>
    <property type="molecule type" value="Genomic_DNA"/>
</dbReference>
<dbReference type="GO" id="GO:0016747">
    <property type="term" value="F:acyltransferase activity, transferring groups other than amino-acyl groups"/>
    <property type="evidence" value="ECO:0007669"/>
    <property type="project" value="InterPro"/>
</dbReference>
<dbReference type="AlphaFoldDB" id="A0A385SLD3"/>
<dbReference type="InterPro" id="IPR050623">
    <property type="entry name" value="Glucan_succinyl_AcylTrfase"/>
</dbReference>
<organism evidence="3 4">
    <name type="scientific">Chryseolinea soli</name>
    <dbReference type="NCBI Taxonomy" id="2321403"/>
    <lineage>
        <taxon>Bacteria</taxon>
        <taxon>Pseudomonadati</taxon>
        <taxon>Bacteroidota</taxon>
        <taxon>Cytophagia</taxon>
        <taxon>Cytophagales</taxon>
        <taxon>Fulvivirgaceae</taxon>
        <taxon>Chryseolinea</taxon>
    </lineage>
</organism>
<keyword evidence="4" id="KW-1185">Reference proteome</keyword>
<proteinExistence type="predicted"/>
<feature type="transmembrane region" description="Helical" evidence="1">
    <location>
        <begin position="113"/>
        <end position="133"/>
    </location>
</feature>
<reference evidence="4" key="1">
    <citation type="submission" date="2018-09" db="EMBL/GenBank/DDBJ databases">
        <title>Chryseolinea sp. KIS68-18 isolated from soil.</title>
        <authorList>
            <person name="Weon H.-Y."/>
            <person name="Kwon S.-W."/>
            <person name="Lee S.A."/>
        </authorList>
    </citation>
    <scope>NUCLEOTIDE SEQUENCE [LARGE SCALE GENOMIC DNA]</scope>
    <source>
        <strain evidence="4">KIS68-18</strain>
    </source>
</reference>
<feature type="transmembrane region" description="Helical" evidence="1">
    <location>
        <begin position="67"/>
        <end position="93"/>
    </location>
</feature>
<feature type="domain" description="Acyltransferase 3" evidence="2">
    <location>
        <begin position="27"/>
        <end position="379"/>
    </location>
</feature>
<dbReference type="PANTHER" id="PTHR36927:SF4">
    <property type="entry name" value="BLR5718 PROTEIN"/>
    <property type="match status" value="1"/>
</dbReference>
<evidence type="ECO:0000259" key="2">
    <source>
        <dbReference type="Pfam" id="PF01757"/>
    </source>
</evidence>
<evidence type="ECO:0000313" key="4">
    <source>
        <dbReference type="Proteomes" id="UP000266183"/>
    </source>
</evidence>